<dbReference type="Proteomes" id="UP000013827">
    <property type="component" value="Unassembled WGS sequence"/>
</dbReference>
<name>A0A0D3KNS0_EMIH1</name>
<reference evidence="1" key="2">
    <citation type="submission" date="2024-10" db="UniProtKB">
        <authorList>
            <consortium name="EnsemblProtists"/>
        </authorList>
    </citation>
    <scope>IDENTIFICATION</scope>
</reference>
<dbReference type="SUPFAM" id="SSF52058">
    <property type="entry name" value="L domain-like"/>
    <property type="match status" value="1"/>
</dbReference>
<dbReference type="Gene3D" id="3.80.10.10">
    <property type="entry name" value="Ribonuclease Inhibitor"/>
    <property type="match status" value="1"/>
</dbReference>
<keyword evidence="2" id="KW-1185">Reference proteome</keyword>
<evidence type="ECO:0000313" key="1">
    <source>
        <dbReference type="EnsemblProtists" id="EOD37405"/>
    </source>
</evidence>
<proteinExistence type="predicted"/>
<dbReference type="PANTHER" id="PTHR47186">
    <property type="entry name" value="LEUCINE-RICH REPEAT-CONTAINING PROTEIN 57"/>
    <property type="match status" value="1"/>
</dbReference>
<reference evidence="2" key="1">
    <citation type="journal article" date="2013" name="Nature">
        <title>Pan genome of the phytoplankton Emiliania underpins its global distribution.</title>
        <authorList>
            <person name="Read B.A."/>
            <person name="Kegel J."/>
            <person name="Klute M.J."/>
            <person name="Kuo A."/>
            <person name="Lefebvre S.C."/>
            <person name="Maumus F."/>
            <person name="Mayer C."/>
            <person name="Miller J."/>
            <person name="Monier A."/>
            <person name="Salamov A."/>
            <person name="Young J."/>
            <person name="Aguilar M."/>
            <person name="Claverie J.M."/>
            <person name="Frickenhaus S."/>
            <person name="Gonzalez K."/>
            <person name="Herman E.K."/>
            <person name="Lin Y.C."/>
            <person name="Napier J."/>
            <person name="Ogata H."/>
            <person name="Sarno A.F."/>
            <person name="Shmutz J."/>
            <person name="Schroeder D."/>
            <person name="de Vargas C."/>
            <person name="Verret F."/>
            <person name="von Dassow P."/>
            <person name="Valentin K."/>
            <person name="Van de Peer Y."/>
            <person name="Wheeler G."/>
            <person name="Dacks J.B."/>
            <person name="Delwiche C.F."/>
            <person name="Dyhrman S.T."/>
            <person name="Glockner G."/>
            <person name="John U."/>
            <person name="Richards T."/>
            <person name="Worden A.Z."/>
            <person name="Zhang X."/>
            <person name="Grigoriev I.V."/>
            <person name="Allen A.E."/>
            <person name="Bidle K."/>
            <person name="Borodovsky M."/>
            <person name="Bowler C."/>
            <person name="Brownlee C."/>
            <person name="Cock J.M."/>
            <person name="Elias M."/>
            <person name="Gladyshev V.N."/>
            <person name="Groth M."/>
            <person name="Guda C."/>
            <person name="Hadaegh A."/>
            <person name="Iglesias-Rodriguez M.D."/>
            <person name="Jenkins J."/>
            <person name="Jones B.M."/>
            <person name="Lawson T."/>
            <person name="Leese F."/>
            <person name="Lindquist E."/>
            <person name="Lobanov A."/>
            <person name="Lomsadze A."/>
            <person name="Malik S.B."/>
            <person name="Marsh M.E."/>
            <person name="Mackinder L."/>
            <person name="Mock T."/>
            <person name="Mueller-Roeber B."/>
            <person name="Pagarete A."/>
            <person name="Parker M."/>
            <person name="Probert I."/>
            <person name="Quesneville H."/>
            <person name="Raines C."/>
            <person name="Rensing S.A."/>
            <person name="Riano-Pachon D.M."/>
            <person name="Richier S."/>
            <person name="Rokitta S."/>
            <person name="Shiraiwa Y."/>
            <person name="Soanes D.M."/>
            <person name="van der Giezen M."/>
            <person name="Wahlund T.M."/>
            <person name="Williams B."/>
            <person name="Wilson W."/>
            <person name="Wolfe G."/>
            <person name="Wurch L.L."/>
        </authorList>
    </citation>
    <scope>NUCLEOTIDE SEQUENCE</scope>
</reference>
<organism evidence="1 2">
    <name type="scientific">Emiliania huxleyi (strain CCMP1516)</name>
    <dbReference type="NCBI Taxonomy" id="280463"/>
    <lineage>
        <taxon>Eukaryota</taxon>
        <taxon>Haptista</taxon>
        <taxon>Haptophyta</taxon>
        <taxon>Prymnesiophyceae</taxon>
        <taxon>Isochrysidales</taxon>
        <taxon>Noelaerhabdaceae</taxon>
        <taxon>Emiliania</taxon>
    </lineage>
</organism>
<dbReference type="KEGG" id="ehx:EMIHUDRAFT_225580"/>
<dbReference type="RefSeq" id="XP_005789834.1">
    <property type="nucleotide sequence ID" value="XM_005789777.1"/>
</dbReference>
<dbReference type="AlphaFoldDB" id="A0A0D3KNS0"/>
<evidence type="ECO:0000313" key="2">
    <source>
        <dbReference type="Proteomes" id="UP000013827"/>
    </source>
</evidence>
<dbReference type="EnsemblProtists" id="EOD37405">
    <property type="protein sequence ID" value="EOD37405"/>
    <property type="gene ID" value="EMIHUDRAFT_225580"/>
</dbReference>
<dbReference type="GeneID" id="17282675"/>
<dbReference type="HOGENOM" id="CLU_1153515_0_0_1"/>
<dbReference type="PaxDb" id="2903-EOD37405"/>
<dbReference type="PANTHER" id="PTHR47186:SF61">
    <property type="entry name" value="LEUCINE-RICH REPEAT-CONTAINING PROTEIN 57-RELATED"/>
    <property type="match status" value="1"/>
</dbReference>
<sequence>MTELARALQGAQDGWILEDAEWIAAAGGVHELELALKASEDGRVVDVYLRCRKDLRELPASLGRLTALRSLKLSGCFSLTALPDLSTLVSLQELVVGGASNSLTALPDLSALASLRRLELANLPALTALPNRSSPSTLQTLSIDLCSSLTAVPDFSTLTSLQGLCVQRCSWQTMPGLVLLTSLQCLCVINSDLTELPDLSALTSLQELDVSHCALKALPKLPAGVKVRHTLDGFDPYAWGE</sequence>
<dbReference type="InterPro" id="IPR032675">
    <property type="entry name" value="LRR_dom_sf"/>
</dbReference>
<accession>A0A0D3KNS0</accession>
<protein>
    <submittedName>
        <fullName evidence="1">Uncharacterized protein</fullName>
    </submittedName>
</protein>